<dbReference type="CDD" id="cd04301">
    <property type="entry name" value="NAT_SF"/>
    <property type="match status" value="1"/>
</dbReference>
<organism evidence="4 5">
    <name type="scientific">Aquitalea magnusonii</name>
    <dbReference type="NCBI Taxonomy" id="332411"/>
    <lineage>
        <taxon>Bacteria</taxon>
        <taxon>Pseudomonadati</taxon>
        <taxon>Pseudomonadota</taxon>
        <taxon>Betaproteobacteria</taxon>
        <taxon>Neisseriales</taxon>
        <taxon>Chromobacteriaceae</taxon>
        <taxon>Aquitalea</taxon>
    </lineage>
</organism>
<dbReference type="SUPFAM" id="SSF55729">
    <property type="entry name" value="Acyl-CoA N-acyltransferases (Nat)"/>
    <property type="match status" value="1"/>
</dbReference>
<evidence type="ECO:0000256" key="2">
    <source>
        <dbReference type="ARBA" id="ARBA00023315"/>
    </source>
</evidence>
<reference evidence="5" key="3">
    <citation type="journal article" date="2017" name="Plant Physiol. Biochem.">
        <title>Differential oxidative and antioxidative response of duckweed Lemna minor toward plant growth promoting/inhibiting bacteria.</title>
        <authorList>
            <person name="Ishizawa H."/>
            <person name="Kuroda M."/>
            <person name="Morikawa M."/>
            <person name="Ike M."/>
        </authorList>
    </citation>
    <scope>NUCLEOTIDE SEQUENCE [LARGE SCALE GENOMIC DNA]</scope>
    <source>
        <strain evidence="5">H3</strain>
    </source>
</reference>
<feature type="domain" description="N-acetyltransferase" evidence="3">
    <location>
        <begin position="7"/>
        <end position="156"/>
    </location>
</feature>
<dbReference type="PROSITE" id="PS51186">
    <property type="entry name" value="GNAT"/>
    <property type="match status" value="1"/>
</dbReference>
<evidence type="ECO:0000313" key="4">
    <source>
        <dbReference type="EMBL" id="BBF83775.1"/>
    </source>
</evidence>
<dbReference type="InterPro" id="IPR016181">
    <property type="entry name" value="Acyl_CoA_acyltransferase"/>
</dbReference>
<dbReference type="GO" id="GO:0016747">
    <property type="term" value="F:acyltransferase activity, transferring groups other than amino-acyl groups"/>
    <property type="evidence" value="ECO:0007669"/>
    <property type="project" value="InterPro"/>
</dbReference>
<dbReference type="Proteomes" id="UP000198290">
    <property type="component" value="Chromosome"/>
</dbReference>
<keyword evidence="5" id="KW-1185">Reference proteome</keyword>
<dbReference type="InterPro" id="IPR050832">
    <property type="entry name" value="Bact_Acetyltransf"/>
</dbReference>
<keyword evidence="1 4" id="KW-0808">Transferase</keyword>
<keyword evidence="2" id="KW-0012">Acyltransferase</keyword>
<dbReference type="Gene3D" id="3.40.630.30">
    <property type="match status" value="1"/>
</dbReference>
<accession>A0A3G9G853</accession>
<gene>
    <name evidence="4" type="ORF">DLM_0090</name>
</gene>
<name>A0A3G9G853_9NEIS</name>
<reference evidence="5" key="1">
    <citation type="journal article" date="2017" name="Biotechnol. Biofuels">
        <title>Evaluation of environmental bacterial communities as a factor affecting the growth of duckweed Lemna minor.</title>
        <authorList>
            <person name="Ishizawa H."/>
            <person name="Kuroda M."/>
            <person name="Morikawa M."/>
            <person name="Ike M."/>
        </authorList>
    </citation>
    <scope>NUCLEOTIDE SEQUENCE [LARGE SCALE GENOMIC DNA]</scope>
    <source>
        <strain evidence="5">H3</strain>
    </source>
</reference>
<reference evidence="4 5" key="2">
    <citation type="journal article" date="2017" name="Genome Announc.">
        <title>Draft genome sequence of Aquitalea magnusonii strain H3, a plant growth-promoting bacterium of duckweed Lemna minor.</title>
        <authorList>
            <person name="Ishizawa H."/>
            <person name="Kuroda M."/>
            <person name="Ike M."/>
        </authorList>
    </citation>
    <scope>NUCLEOTIDE SEQUENCE [LARGE SCALE GENOMIC DNA]</scope>
    <source>
        <strain evidence="4 5">H3</strain>
    </source>
</reference>
<dbReference type="PANTHER" id="PTHR43877">
    <property type="entry name" value="AMINOALKYLPHOSPHONATE N-ACETYLTRANSFERASE-RELATED-RELATED"/>
    <property type="match status" value="1"/>
</dbReference>
<dbReference type="EMBL" id="AP018823">
    <property type="protein sequence ID" value="BBF83775.1"/>
    <property type="molecule type" value="Genomic_DNA"/>
</dbReference>
<dbReference type="PANTHER" id="PTHR43877:SF2">
    <property type="entry name" value="AMINOALKYLPHOSPHONATE N-ACETYLTRANSFERASE-RELATED"/>
    <property type="match status" value="1"/>
</dbReference>
<dbReference type="STRING" id="332411.VI06_03575"/>
<sequence length="156" mass="17647">MTMAATLRIQPLTDEAGKVTEPELLARCSALHRQLRPMLPEHGHSYAAKMQRVCAFGARMVVALDTDGTPLGLALYRVYENTYEDLRLYIDDLVSDEAHRSRGIGSLLLDWCATEARRLGCGFQVLDSGTWRTEAHRLYFRKGFSITSFHFTKPLN</sequence>
<dbReference type="KEGG" id="amah:DLM_0090"/>
<proteinExistence type="predicted"/>
<evidence type="ECO:0000256" key="1">
    <source>
        <dbReference type="ARBA" id="ARBA00022679"/>
    </source>
</evidence>
<protein>
    <submittedName>
        <fullName evidence="4">Histone acetyltransferase HPA2 and related acetyltransferase</fullName>
    </submittedName>
</protein>
<dbReference type="InterPro" id="IPR000182">
    <property type="entry name" value="GNAT_dom"/>
</dbReference>
<evidence type="ECO:0000313" key="5">
    <source>
        <dbReference type="Proteomes" id="UP000198290"/>
    </source>
</evidence>
<dbReference type="Pfam" id="PF00583">
    <property type="entry name" value="Acetyltransf_1"/>
    <property type="match status" value="1"/>
</dbReference>
<dbReference type="AlphaFoldDB" id="A0A3G9G853"/>
<evidence type="ECO:0000259" key="3">
    <source>
        <dbReference type="PROSITE" id="PS51186"/>
    </source>
</evidence>